<evidence type="ECO:0000256" key="4">
    <source>
        <dbReference type="ARBA" id="ARBA00004300"/>
    </source>
</evidence>
<keyword evidence="11" id="KW-0472">Membrane</keyword>
<accession>A0ABP0FJQ1</accession>
<evidence type="ECO:0000256" key="9">
    <source>
        <dbReference type="ARBA" id="ARBA00022468"/>
    </source>
</evidence>
<comment type="subcellular location">
    <subcellularLocation>
        <location evidence="2">Cell projection</location>
        <location evidence="2">Cilium</location>
    </subcellularLocation>
    <subcellularLocation>
        <location evidence="4">Cytoplasm</location>
        <location evidence="4">Cytoskeleton</location>
        <location evidence="4">Microtubule organizing center</location>
        <location evidence="4">Centrosome</location>
    </subcellularLocation>
    <subcellularLocation>
        <location evidence="3">Cytoplasm</location>
        <location evidence="3">Cytoskeleton</location>
        <location evidence="3">Spindle</location>
    </subcellularLocation>
    <subcellularLocation>
        <location evidence="5">Cytoplasm</location>
        <location evidence="5">Cytosol</location>
    </subcellularLocation>
    <subcellularLocation>
        <location evidence="6">Lysosome membrane</location>
    </subcellularLocation>
    <subcellularLocation>
        <location evidence="1">Nucleus</location>
    </subcellularLocation>
</comment>
<organism evidence="17 18">
    <name type="scientific">Clavelina lepadiformis</name>
    <name type="common">Light-bulb sea squirt</name>
    <name type="synonym">Ascidia lepadiformis</name>
    <dbReference type="NCBI Taxonomy" id="159417"/>
    <lineage>
        <taxon>Eukaryota</taxon>
        <taxon>Metazoa</taxon>
        <taxon>Chordata</taxon>
        <taxon>Tunicata</taxon>
        <taxon>Ascidiacea</taxon>
        <taxon>Aplousobranchia</taxon>
        <taxon>Clavelinidae</taxon>
        <taxon>Clavelina</taxon>
    </lineage>
</organism>
<gene>
    <name evidence="17" type="ORF">CVLEPA_LOCUS10118</name>
</gene>
<evidence type="ECO:0000256" key="12">
    <source>
        <dbReference type="ARBA" id="ARBA00023212"/>
    </source>
</evidence>
<evidence type="ECO:0000256" key="5">
    <source>
        <dbReference type="ARBA" id="ARBA00004514"/>
    </source>
</evidence>
<sequence>MDAVMALCHFCEQHGPSIVFTCEKVKKAHNPSENIVNEQDSEVFTEPCSSAIDIGYATPYGSLDSLASNVTISSNRSSIKKADLCQACRSLPEGHQHFVSHDKDAGVIYRSMQHPNNPDVFRLVRHACVRSLSSEVCPGREGPIMFGDEQHGYVISFTFYVKDNYARGGQRWYSIICIMTDRVFLIQSWPFLVDCIGHIIEYLQMEADVVFKSESNEDTQSNSRPRARWSNVVTPRNFHQQRGDNSNARPLVQLTGNQDLYTYIHTAFTWIMRACRKRLKEQVTHGKITDEDLVRAEILARAKRSYSVMSMDDPNVAAASAELNSLSLVALKSPDEPTSPTRAIFTSLRQMREVLQPPLFKAIAWHLLLGNQVIWRGQDQALVSSALHILKDILPIGCVKMQINSDVYVNSYKANILGLNDKVAIPQHVQKQEFFILVDVVPKVSTTQKLNQYYPALFDMPQSPLSGIEFRMTSGCLIPEKVPAMLHKLEVALANDNLSNEVVKQCLICLKQEWMNKAKILYKFTKIDNRDKEDTSKLLQTVLNCSEEDFRLMKFWITGLSTQYKEELRRSALEA</sequence>
<keyword evidence="14" id="KW-0539">Nucleus</keyword>
<evidence type="ECO:0000256" key="3">
    <source>
        <dbReference type="ARBA" id="ARBA00004186"/>
    </source>
</evidence>
<comment type="similarity">
    <text evidence="7">Belongs to the folliculin family.</text>
</comment>
<name>A0ABP0FJQ1_CLALP</name>
<keyword evidence="13" id="KW-0458">Lysosome</keyword>
<proteinExistence type="inferred from homology"/>
<evidence type="ECO:0000256" key="7">
    <source>
        <dbReference type="ARBA" id="ARBA00009987"/>
    </source>
</evidence>
<dbReference type="InterPro" id="IPR032035">
    <property type="entry name" value="Folliculin_DENN"/>
</dbReference>
<evidence type="ECO:0000256" key="11">
    <source>
        <dbReference type="ARBA" id="ARBA00023136"/>
    </source>
</evidence>
<dbReference type="PANTHER" id="PTHR31441:SF2">
    <property type="entry name" value="FOLLICULIN"/>
    <property type="match status" value="1"/>
</dbReference>
<dbReference type="Pfam" id="PF11704">
    <property type="entry name" value="Folliculin"/>
    <property type="match status" value="1"/>
</dbReference>
<evidence type="ECO:0000256" key="8">
    <source>
        <dbReference type="ARBA" id="ARBA00021824"/>
    </source>
</evidence>
<evidence type="ECO:0000256" key="13">
    <source>
        <dbReference type="ARBA" id="ARBA00023228"/>
    </source>
</evidence>
<evidence type="ECO:0000313" key="17">
    <source>
        <dbReference type="EMBL" id="CAK8679872.1"/>
    </source>
</evidence>
<evidence type="ECO:0000256" key="10">
    <source>
        <dbReference type="ARBA" id="ARBA00022490"/>
    </source>
</evidence>
<dbReference type="Pfam" id="PF16692">
    <property type="entry name" value="Folliculin_C"/>
    <property type="match status" value="1"/>
</dbReference>
<dbReference type="PANTHER" id="PTHR31441">
    <property type="entry name" value="FOLLICULIN FAMILY MEMBER"/>
    <property type="match status" value="1"/>
</dbReference>
<dbReference type="InterPro" id="IPR037520">
    <property type="entry name" value="Folliculin/SMCR8_longin"/>
</dbReference>
<dbReference type="InterPro" id="IPR021713">
    <property type="entry name" value="Folliculin"/>
</dbReference>
<dbReference type="PROSITE" id="PS51834">
    <property type="entry name" value="DENN_FLCN_SMCR8"/>
    <property type="match status" value="1"/>
</dbReference>
<comment type="caution">
    <text evidence="17">The sequence shown here is derived from an EMBL/GenBank/DDBJ whole genome shotgun (WGS) entry which is preliminary data.</text>
</comment>
<dbReference type="Gene3D" id="3.40.50.12430">
    <property type="match status" value="1"/>
</dbReference>
<dbReference type="InterPro" id="IPR037521">
    <property type="entry name" value="FLCN/SMCR8_DENN"/>
</dbReference>
<reference evidence="17 18" key="1">
    <citation type="submission" date="2024-02" db="EMBL/GenBank/DDBJ databases">
        <authorList>
            <person name="Daric V."/>
            <person name="Darras S."/>
        </authorList>
    </citation>
    <scope>NUCLEOTIDE SEQUENCE [LARGE SCALE GENOMIC DNA]</scope>
</reference>
<evidence type="ECO:0000256" key="2">
    <source>
        <dbReference type="ARBA" id="ARBA00004138"/>
    </source>
</evidence>
<dbReference type="EMBL" id="CAWYQH010000068">
    <property type="protein sequence ID" value="CAK8679872.1"/>
    <property type="molecule type" value="Genomic_DNA"/>
</dbReference>
<feature type="domain" description="UDENN FLCN/SMCR8-type" evidence="16">
    <location>
        <begin position="89"/>
        <end position="561"/>
    </location>
</feature>
<evidence type="ECO:0000313" key="18">
    <source>
        <dbReference type="Proteomes" id="UP001642483"/>
    </source>
</evidence>
<protein>
    <recommendedName>
        <fullName evidence="8">Folliculin</fullName>
    </recommendedName>
</protein>
<keyword evidence="12" id="KW-0206">Cytoskeleton</keyword>
<keyword evidence="18" id="KW-1185">Reference proteome</keyword>
<keyword evidence="9" id="KW-0343">GTPase activation</keyword>
<evidence type="ECO:0000256" key="15">
    <source>
        <dbReference type="ARBA" id="ARBA00023273"/>
    </source>
</evidence>
<keyword evidence="10" id="KW-0963">Cytoplasm</keyword>
<evidence type="ECO:0000256" key="14">
    <source>
        <dbReference type="ARBA" id="ARBA00023242"/>
    </source>
</evidence>
<evidence type="ECO:0000256" key="1">
    <source>
        <dbReference type="ARBA" id="ARBA00004123"/>
    </source>
</evidence>
<dbReference type="Gene3D" id="1.10.10.1730">
    <property type="entry name" value="Folliculin"/>
    <property type="match status" value="1"/>
</dbReference>
<evidence type="ECO:0000259" key="16">
    <source>
        <dbReference type="PROSITE" id="PS51834"/>
    </source>
</evidence>
<evidence type="ECO:0000256" key="6">
    <source>
        <dbReference type="ARBA" id="ARBA00004656"/>
    </source>
</evidence>
<dbReference type="Proteomes" id="UP001642483">
    <property type="component" value="Unassembled WGS sequence"/>
</dbReference>
<keyword evidence="15" id="KW-0966">Cell projection</keyword>
<dbReference type="InterPro" id="IPR044886">
    <property type="entry name" value="FLCN_DENN_C_sf"/>
</dbReference>